<evidence type="ECO:0000256" key="6">
    <source>
        <dbReference type="ARBA" id="ARBA00023136"/>
    </source>
</evidence>
<dbReference type="Gene3D" id="1.10.287.70">
    <property type="match status" value="1"/>
</dbReference>
<evidence type="ECO:0000313" key="15">
    <source>
        <dbReference type="EMBL" id="GBF91087.1"/>
    </source>
</evidence>
<feature type="transmembrane region" description="Helical" evidence="12">
    <location>
        <begin position="517"/>
        <end position="539"/>
    </location>
</feature>
<proteinExistence type="predicted"/>
<evidence type="ECO:0000256" key="5">
    <source>
        <dbReference type="ARBA" id="ARBA00023065"/>
    </source>
</evidence>
<dbReference type="SUPFAM" id="SSF53850">
    <property type="entry name" value="Periplasmic binding protein-like II"/>
    <property type="match status" value="1"/>
</dbReference>
<feature type="chain" id="PRO_5015912046" description="Ionotropic glutamate receptor C-terminal domain-containing protein" evidence="13">
    <location>
        <begin position="25"/>
        <end position="627"/>
    </location>
</feature>
<evidence type="ECO:0000256" key="11">
    <source>
        <dbReference type="SAM" id="MobiDB-lite"/>
    </source>
</evidence>
<evidence type="ECO:0000256" key="9">
    <source>
        <dbReference type="ARBA" id="ARBA00023286"/>
    </source>
</evidence>
<keyword evidence="4 12" id="KW-1133">Transmembrane helix</keyword>
<evidence type="ECO:0000256" key="8">
    <source>
        <dbReference type="ARBA" id="ARBA00023180"/>
    </source>
</evidence>
<keyword evidence="8" id="KW-0325">Glycoprotein</keyword>
<dbReference type="PANTHER" id="PTHR18966">
    <property type="entry name" value="IONOTROPIC GLUTAMATE RECEPTOR"/>
    <property type="match status" value="1"/>
</dbReference>
<keyword evidence="13" id="KW-0732">Signal</keyword>
<gene>
    <name evidence="15" type="ORF">Rsub_04756</name>
</gene>
<comment type="caution">
    <text evidence="15">The sequence shown here is derived from an EMBL/GenBank/DDBJ whole genome shotgun (WGS) entry which is preliminary data.</text>
</comment>
<dbReference type="Pfam" id="PF00060">
    <property type="entry name" value="Lig_chan"/>
    <property type="match status" value="1"/>
</dbReference>
<evidence type="ECO:0000256" key="2">
    <source>
        <dbReference type="ARBA" id="ARBA00022448"/>
    </source>
</evidence>
<feature type="domain" description="Ionotropic glutamate receptor C-terminal" evidence="14">
    <location>
        <begin position="316"/>
        <end position="526"/>
    </location>
</feature>
<keyword evidence="6 12" id="KW-0472">Membrane</keyword>
<name>A0A2V0P1L5_9CHLO</name>
<dbReference type="OrthoDB" id="537665at2759"/>
<dbReference type="Gene3D" id="3.40.190.10">
    <property type="entry name" value="Periplasmic binding protein-like II"/>
    <property type="match status" value="1"/>
</dbReference>
<evidence type="ECO:0000256" key="1">
    <source>
        <dbReference type="ARBA" id="ARBA00004141"/>
    </source>
</evidence>
<dbReference type="EMBL" id="BDRX01000022">
    <property type="protein sequence ID" value="GBF91087.1"/>
    <property type="molecule type" value="Genomic_DNA"/>
</dbReference>
<feature type="compositionally biased region" description="Low complexity" evidence="11">
    <location>
        <begin position="53"/>
        <end position="73"/>
    </location>
</feature>
<dbReference type="STRING" id="307507.A0A2V0P1L5"/>
<feature type="region of interest" description="Disordered" evidence="11">
    <location>
        <begin position="572"/>
        <end position="627"/>
    </location>
</feature>
<dbReference type="InterPro" id="IPR015683">
    <property type="entry name" value="Ionotropic_Glu_rcpt"/>
</dbReference>
<evidence type="ECO:0000256" key="4">
    <source>
        <dbReference type="ARBA" id="ARBA00022989"/>
    </source>
</evidence>
<evidence type="ECO:0000259" key="14">
    <source>
        <dbReference type="Pfam" id="PF00060"/>
    </source>
</evidence>
<dbReference type="Proteomes" id="UP000247498">
    <property type="component" value="Unassembled WGS sequence"/>
</dbReference>
<evidence type="ECO:0000256" key="10">
    <source>
        <dbReference type="ARBA" id="ARBA00023303"/>
    </source>
</evidence>
<feature type="signal peptide" evidence="13">
    <location>
        <begin position="1"/>
        <end position="24"/>
    </location>
</feature>
<feature type="region of interest" description="Disordered" evidence="11">
    <location>
        <begin position="53"/>
        <end position="78"/>
    </location>
</feature>
<sequence>MARLHLALLLLALLAAAAPPPAAAQLLAWLAGSLPTGSTEPAALPALAPSAAAAPATAAQPPSPADQPAAMAPRRTANSSDPVLAQRIARANGTALICISPQPGQAGCSTDDPTAEVTGYQVDVFRQAITVANLGFKEGGYEWRCMDWQPMIDDLASPTGQCYMAPGVDVLADYIDQGIRFTWPTLSQGLKILTTGTMQTQGIWSMFGAFHWGVWLALFVTILGVGLLLGLFHRCSTIVSELTREDSRDAPKRPTQLPQRGDAVVLMPPSPVKAHQQEGVKRRHNMRRLLRHQLGLRRGQRLAFVGFMGDHVWQALAVATTMSEGGIDPPRSLPGRIVYASFLFLLLVMLSMFTANTAGIITSMRLTSAINGRGDLAGKAVGVWEGYAPMLQTTEIAAVQLPWENDSDLRNMVQMLQGGTIKALLMDAAAASHMVAFNGSCAIHMVGEPIQEWGTGFAFPVNTSDATLDAWNAALLSIQQNSNVMDTLKAKHLGTEGNQCDQRDSTSVFQLRFGQVAGLWIILAIAVGVACLLLVALYVGRHHLPQLALASLGEKGDTVRRGLSAMRRSFVKARTDRVDPPPSTRNAPASAATANSISLSGRGGHHSDGGGGGICLPRDPPLIDESA</sequence>
<keyword evidence="7" id="KW-0675">Receptor</keyword>
<dbReference type="InterPro" id="IPR001320">
    <property type="entry name" value="Iontro_rcpt_C"/>
</dbReference>
<evidence type="ECO:0000313" key="16">
    <source>
        <dbReference type="Proteomes" id="UP000247498"/>
    </source>
</evidence>
<organism evidence="15 16">
    <name type="scientific">Raphidocelis subcapitata</name>
    <dbReference type="NCBI Taxonomy" id="307507"/>
    <lineage>
        <taxon>Eukaryota</taxon>
        <taxon>Viridiplantae</taxon>
        <taxon>Chlorophyta</taxon>
        <taxon>core chlorophytes</taxon>
        <taxon>Chlorophyceae</taxon>
        <taxon>CS clade</taxon>
        <taxon>Sphaeropleales</taxon>
        <taxon>Selenastraceae</taxon>
        <taxon>Raphidocelis</taxon>
    </lineage>
</organism>
<reference evidence="15 16" key="1">
    <citation type="journal article" date="2018" name="Sci. Rep.">
        <title>Raphidocelis subcapitata (=Pseudokirchneriella subcapitata) provides an insight into genome evolution and environmental adaptations in the Sphaeropleales.</title>
        <authorList>
            <person name="Suzuki S."/>
            <person name="Yamaguchi H."/>
            <person name="Nakajima N."/>
            <person name="Kawachi M."/>
        </authorList>
    </citation>
    <scope>NUCLEOTIDE SEQUENCE [LARGE SCALE GENOMIC DNA]</scope>
    <source>
        <strain evidence="15 16">NIES-35</strain>
    </source>
</reference>
<feature type="transmembrane region" description="Helical" evidence="12">
    <location>
        <begin position="212"/>
        <end position="232"/>
    </location>
</feature>
<keyword evidence="16" id="KW-1185">Reference proteome</keyword>
<dbReference type="AlphaFoldDB" id="A0A2V0P1L5"/>
<dbReference type="GO" id="GO:0016020">
    <property type="term" value="C:membrane"/>
    <property type="evidence" value="ECO:0007669"/>
    <property type="project" value="UniProtKB-SubCell"/>
</dbReference>
<feature type="transmembrane region" description="Helical" evidence="12">
    <location>
        <begin position="337"/>
        <end position="355"/>
    </location>
</feature>
<keyword evidence="3 12" id="KW-0812">Transmembrane</keyword>
<keyword evidence="10" id="KW-0407">Ion channel</keyword>
<evidence type="ECO:0000256" key="13">
    <source>
        <dbReference type="SAM" id="SignalP"/>
    </source>
</evidence>
<accession>A0A2V0P1L5</accession>
<keyword evidence="2" id="KW-0813">Transport</keyword>
<dbReference type="InParanoid" id="A0A2V0P1L5"/>
<protein>
    <recommendedName>
        <fullName evidence="14">Ionotropic glutamate receptor C-terminal domain-containing protein</fullName>
    </recommendedName>
</protein>
<keyword evidence="5" id="KW-0406">Ion transport</keyword>
<comment type="subcellular location">
    <subcellularLocation>
        <location evidence="1">Membrane</location>
        <topology evidence="1">Multi-pass membrane protein</topology>
    </subcellularLocation>
</comment>
<evidence type="ECO:0000256" key="12">
    <source>
        <dbReference type="SAM" id="Phobius"/>
    </source>
</evidence>
<evidence type="ECO:0000256" key="3">
    <source>
        <dbReference type="ARBA" id="ARBA00022692"/>
    </source>
</evidence>
<feature type="compositionally biased region" description="Polar residues" evidence="11">
    <location>
        <begin position="584"/>
        <end position="599"/>
    </location>
</feature>
<dbReference type="GO" id="GO:0015276">
    <property type="term" value="F:ligand-gated monoatomic ion channel activity"/>
    <property type="evidence" value="ECO:0007669"/>
    <property type="project" value="InterPro"/>
</dbReference>
<keyword evidence="9" id="KW-1071">Ligand-gated ion channel</keyword>
<evidence type="ECO:0000256" key="7">
    <source>
        <dbReference type="ARBA" id="ARBA00023170"/>
    </source>
</evidence>